<sequence>MILDLISTDHVIFERPHSSKIDLLTPATTSNISDVDYKNIKIPNNFADFVDSKTPKWLHKAITALLYQENIDYVVREDLIKSVSYYIQ</sequence>
<dbReference type="Proteomes" id="UP000676336">
    <property type="component" value="Unassembled WGS sequence"/>
</dbReference>
<evidence type="ECO:0000313" key="1">
    <source>
        <dbReference type="EMBL" id="CAF5211367.1"/>
    </source>
</evidence>
<gene>
    <name evidence="1" type="ORF">SMN809_LOCUS78464</name>
</gene>
<proteinExistence type="predicted"/>
<organism evidence="1 2">
    <name type="scientific">Rotaria magnacalcarata</name>
    <dbReference type="NCBI Taxonomy" id="392030"/>
    <lineage>
        <taxon>Eukaryota</taxon>
        <taxon>Metazoa</taxon>
        <taxon>Spiralia</taxon>
        <taxon>Gnathifera</taxon>
        <taxon>Rotifera</taxon>
        <taxon>Eurotatoria</taxon>
        <taxon>Bdelloidea</taxon>
        <taxon>Philodinida</taxon>
        <taxon>Philodinidae</taxon>
        <taxon>Rotaria</taxon>
    </lineage>
</organism>
<reference evidence="1" key="1">
    <citation type="submission" date="2021-02" db="EMBL/GenBank/DDBJ databases">
        <authorList>
            <person name="Nowell W R."/>
        </authorList>
    </citation>
    <scope>NUCLEOTIDE SEQUENCE</scope>
</reference>
<feature type="non-terminal residue" evidence="1">
    <location>
        <position position="1"/>
    </location>
</feature>
<comment type="caution">
    <text evidence="1">The sequence shown here is derived from an EMBL/GenBank/DDBJ whole genome shotgun (WGS) entry which is preliminary data.</text>
</comment>
<evidence type="ECO:0000313" key="2">
    <source>
        <dbReference type="Proteomes" id="UP000676336"/>
    </source>
</evidence>
<dbReference type="EMBL" id="CAJOBI010339892">
    <property type="protein sequence ID" value="CAF5211367.1"/>
    <property type="molecule type" value="Genomic_DNA"/>
</dbReference>
<accession>A0A8S3J716</accession>
<protein>
    <submittedName>
        <fullName evidence="1">Uncharacterized protein</fullName>
    </submittedName>
</protein>
<name>A0A8S3J716_9BILA</name>
<dbReference type="AlphaFoldDB" id="A0A8S3J716"/>